<dbReference type="AlphaFoldDB" id="A0A368V5X0"/>
<dbReference type="Gene3D" id="2.60.40.10">
    <property type="entry name" value="Immunoglobulins"/>
    <property type="match status" value="1"/>
</dbReference>
<dbReference type="EMBL" id="QPJB01000003">
    <property type="protein sequence ID" value="RCW36498.1"/>
    <property type="molecule type" value="Genomic_DNA"/>
</dbReference>
<protein>
    <recommendedName>
        <fullName evidence="6">FlgD Ig-like domain-containing protein</fullName>
    </recommendedName>
</protein>
<evidence type="ECO:0000313" key="4">
    <source>
        <dbReference type="Proteomes" id="UP000252795"/>
    </source>
</evidence>
<gene>
    <name evidence="3" type="ORF">DET51_103291</name>
    <name evidence="2" type="ORF">DET64_103291</name>
</gene>
<dbReference type="Gene3D" id="2.60.40.4070">
    <property type="match status" value="1"/>
</dbReference>
<dbReference type="RefSeq" id="WP_113879444.1">
    <property type="nucleotide sequence ID" value="NZ_QNSA01000003.1"/>
</dbReference>
<evidence type="ECO:0008006" key="6">
    <source>
        <dbReference type="Google" id="ProtNLM"/>
    </source>
</evidence>
<dbReference type="Proteomes" id="UP000253065">
    <property type="component" value="Unassembled WGS sequence"/>
</dbReference>
<evidence type="ECO:0000256" key="1">
    <source>
        <dbReference type="SAM" id="SignalP"/>
    </source>
</evidence>
<keyword evidence="1" id="KW-0732">Signal</keyword>
<dbReference type="EMBL" id="QNSA01000003">
    <property type="protein sequence ID" value="RBP75689.1"/>
    <property type="molecule type" value="Genomic_DNA"/>
</dbReference>
<dbReference type="Proteomes" id="UP000252795">
    <property type="component" value="Unassembled WGS sequence"/>
</dbReference>
<feature type="signal peptide" evidence="1">
    <location>
        <begin position="1"/>
        <end position="23"/>
    </location>
</feature>
<keyword evidence="5" id="KW-1185">Reference proteome</keyword>
<organism evidence="3 4">
    <name type="scientific">Marinobacter nauticus</name>
    <name type="common">Marinobacter hydrocarbonoclasticus</name>
    <name type="synonym">Marinobacter aquaeolei</name>
    <dbReference type="NCBI Taxonomy" id="2743"/>
    <lineage>
        <taxon>Bacteria</taxon>
        <taxon>Pseudomonadati</taxon>
        <taxon>Pseudomonadota</taxon>
        <taxon>Gammaproteobacteria</taxon>
        <taxon>Pseudomonadales</taxon>
        <taxon>Marinobacteraceae</taxon>
        <taxon>Marinobacter</taxon>
    </lineage>
</organism>
<sequence length="357" mass="39448">MVARLIIFCIAAYPALVSGVTIADYATHAFNPGNGEQFEIPVIPEEAGTLVVVITTADGDKVKRLETTVPDSAVGKRVVVKWNGRDANNEVVPDEAYVPVVIMNGETVNSPAEYSGGEVIEGMKPDFSSKGVISFRLDQPSRILIRAGIRGGPLMRTIANWDPRAPGKNIVRWDGYDKDGIVNLMEEPALGVLLTGFRLPDHSIITLGSDNDYSKWRAAHGWPDQMPHPESVVLQRNGERLSRHFYLPRIVEREPKLHLKVNNEPVGDQSVSIDGPFTITVDLDSTDQWAMDQSQYEVAFFINGEFVAEEEQGYVPLKWRWNPVGLEPGKHTLTVNVSSFNGAVGVRTVEFITNADR</sequence>
<dbReference type="InterPro" id="IPR013783">
    <property type="entry name" value="Ig-like_fold"/>
</dbReference>
<reference evidence="3 4" key="1">
    <citation type="submission" date="2018-07" db="EMBL/GenBank/DDBJ databases">
        <title>Freshwater and sediment microbial communities from various areas in North America, analyzing microbe dynamics in response to fracking.</title>
        <authorList>
            <person name="Lamendella R."/>
        </authorList>
    </citation>
    <scope>NUCLEOTIDE SEQUENCE [LARGE SCALE GENOMIC DNA]</scope>
    <source>
        <strain evidence="3 4">114E</strain>
        <strain evidence="2 5">114E_o</strain>
    </source>
</reference>
<evidence type="ECO:0000313" key="2">
    <source>
        <dbReference type="EMBL" id="RBP75689.1"/>
    </source>
</evidence>
<name>A0A368V5X0_MARNT</name>
<accession>A0A368V5X0</accession>
<feature type="chain" id="PRO_5016909914" description="FlgD Ig-like domain-containing protein" evidence="1">
    <location>
        <begin position="24"/>
        <end position="357"/>
    </location>
</feature>
<proteinExistence type="predicted"/>
<evidence type="ECO:0000313" key="5">
    <source>
        <dbReference type="Proteomes" id="UP000253065"/>
    </source>
</evidence>
<evidence type="ECO:0000313" key="3">
    <source>
        <dbReference type="EMBL" id="RCW36498.1"/>
    </source>
</evidence>
<comment type="caution">
    <text evidence="3">The sequence shown here is derived from an EMBL/GenBank/DDBJ whole genome shotgun (WGS) entry which is preliminary data.</text>
</comment>